<dbReference type="Gene3D" id="1.10.1660.10">
    <property type="match status" value="1"/>
</dbReference>
<dbReference type="RefSeq" id="WP_070080080.1">
    <property type="nucleotide sequence ID" value="NZ_CP017415.1"/>
</dbReference>
<protein>
    <recommendedName>
        <fullName evidence="4">HTH merR-type domain-containing protein</fullName>
    </recommendedName>
</protein>
<keyword evidence="6" id="KW-1185">Reference proteome</keyword>
<evidence type="ECO:0000256" key="2">
    <source>
        <dbReference type="ARBA" id="ARBA00023125"/>
    </source>
</evidence>
<dbReference type="EMBL" id="CP017415">
    <property type="protein sequence ID" value="AOU99739.1"/>
    <property type="molecule type" value="Genomic_DNA"/>
</dbReference>
<dbReference type="PRINTS" id="PR00040">
    <property type="entry name" value="HTHMERR"/>
</dbReference>
<evidence type="ECO:0000313" key="5">
    <source>
        <dbReference type="EMBL" id="AOU99739.1"/>
    </source>
</evidence>
<dbReference type="Pfam" id="PF13411">
    <property type="entry name" value="MerR_1"/>
    <property type="match status" value="1"/>
</dbReference>
<dbReference type="GO" id="GO:0003677">
    <property type="term" value="F:DNA binding"/>
    <property type="evidence" value="ECO:0007669"/>
    <property type="project" value="UniProtKB-KW"/>
</dbReference>
<dbReference type="GO" id="GO:0003700">
    <property type="term" value="F:DNA-binding transcription factor activity"/>
    <property type="evidence" value="ECO:0007669"/>
    <property type="project" value="InterPro"/>
</dbReference>
<dbReference type="CDD" id="cd04770">
    <property type="entry name" value="HTH_HMRTR"/>
    <property type="match status" value="1"/>
</dbReference>
<dbReference type="PANTHER" id="PTHR30204">
    <property type="entry name" value="REDOX-CYCLING DRUG-SENSING TRANSCRIPTIONAL ACTIVATOR SOXR"/>
    <property type="match status" value="1"/>
</dbReference>
<dbReference type="SMART" id="SM00422">
    <property type="entry name" value="HTH_MERR"/>
    <property type="match status" value="1"/>
</dbReference>
<evidence type="ECO:0000313" key="6">
    <source>
        <dbReference type="Proteomes" id="UP000095401"/>
    </source>
</evidence>
<organism evidence="5 6">
    <name type="scientific">Acidihalobacter yilgarnensis</name>
    <dbReference type="NCBI Taxonomy" id="2819280"/>
    <lineage>
        <taxon>Bacteria</taxon>
        <taxon>Pseudomonadati</taxon>
        <taxon>Pseudomonadota</taxon>
        <taxon>Gammaproteobacteria</taxon>
        <taxon>Chromatiales</taxon>
        <taxon>Ectothiorhodospiraceae</taxon>
        <taxon>Acidihalobacter</taxon>
    </lineage>
</organism>
<evidence type="ECO:0000256" key="3">
    <source>
        <dbReference type="ARBA" id="ARBA00023163"/>
    </source>
</evidence>
<dbReference type="Proteomes" id="UP000095401">
    <property type="component" value="Chromosome"/>
</dbReference>
<dbReference type="InterPro" id="IPR000551">
    <property type="entry name" value="MerR-type_HTH_dom"/>
</dbReference>
<keyword evidence="3" id="KW-0804">Transcription</keyword>
<dbReference type="PANTHER" id="PTHR30204:SF94">
    <property type="entry name" value="HEAVY METAL-DEPENDENT TRANSCRIPTIONAL REGULATOR HI_0293-RELATED"/>
    <property type="match status" value="1"/>
</dbReference>
<dbReference type="InterPro" id="IPR009061">
    <property type="entry name" value="DNA-bd_dom_put_sf"/>
</dbReference>
<proteinExistence type="predicted"/>
<keyword evidence="2" id="KW-0238">DNA-binding</keyword>
<accession>A0A1D8ITC5</accession>
<dbReference type="AlphaFoldDB" id="A0A1D8ITC5"/>
<dbReference type="InterPro" id="IPR047057">
    <property type="entry name" value="MerR_fam"/>
</dbReference>
<dbReference type="SUPFAM" id="SSF46955">
    <property type="entry name" value="Putative DNA-binding domain"/>
    <property type="match status" value="1"/>
</dbReference>
<feature type="domain" description="HTH merR-type" evidence="4">
    <location>
        <begin position="1"/>
        <end position="69"/>
    </location>
</feature>
<gene>
    <name evidence="5" type="ORF">BI364_13625</name>
</gene>
<evidence type="ECO:0000256" key="1">
    <source>
        <dbReference type="ARBA" id="ARBA00023015"/>
    </source>
</evidence>
<name>A0A1D8ITC5_9GAMM</name>
<reference evidence="6" key="1">
    <citation type="submission" date="2016-09" db="EMBL/GenBank/DDBJ databases">
        <title>Acidihalobacter prosperus F5.</title>
        <authorList>
            <person name="Khaleque H.N."/>
            <person name="Ramsay J.P."/>
            <person name="Kaksonen A.H."/>
            <person name="Boxall N.J."/>
            <person name="Watkin E.L.J."/>
        </authorList>
    </citation>
    <scope>NUCLEOTIDE SEQUENCE [LARGE SCALE GENOMIC DNA]</scope>
    <source>
        <strain evidence="6">F5</strain>
    </source>
</reference>
<dbReference type="KEGG" id="aprs:BI364_13625"/>
<sequence>MKIGEASRRSGFSAETLRYYDKIGLLDAVGRDAAGRRDYDGHDIEQLMFIRRAKSAGFSLDDIRVLLRLRSAPNEARRQVLGLTQAKLAEIEHKISSLSAFKEELTRLSHLCCSDGGDSCPILSQLSDTEHSHA</sequence>
<keyword evidence="1" id="KW-0805">Transcription regulation</keyword>
<dbReference type="PROSITE" id="PS50937">
    <property type="entry name" value="HTH_MERR_2"/>
    <property type="match status" value="1"/>
</dbReference>
<evidence type="ECO:0000259" key="4">
    <source>
        <dbReference type="PROSITE" id="PS50937"/>
    </source>
</evidence>